<dbReference type="SUPFAM" id="SSF56672">
    <property type="entry name" value="DNA/RNA polymerases"/>
    <property type="match status" value="1"/>
</dbReference>
<dbReference type="InterPro" id="IPR051083">
    <property type="entry name" value="GrpII_Intron_Splice-Mob/Def"/>
</dbReference>
<dbReference type="EMBL" id="CP133218">
    <property type="protein sequence ID" value="WML91095.1"/>
    <property type="molecule type" value="Genomic_DNA"/>
</dbReference>
<feature type="domain" description="Reverse transcriptase" evidence="10">
    <location>
        <begin position="33"/>
        <end position="258"/>
    </location>
</feature>
<keyword evidence="3 11" id="KW-0548">Nucleotidyltransferase</keyword>
<dbReference type="Proteomes" id="UP001236657">
    <property type="component" value="Chromosome"/>
</dbReference>
<evidence type="ECO:0000256" key="9">
    <source>
        <dbReference type="ARBA" id="ARBA00048173"/>
    </source>
</evidence>
<evidence type="ECO:0000256" key="6">
    <source>
        <dbReference type="ARBA" id="ARBA00022918"/>
    </source>
</evidence>
<evidence type="ECO:0000259" key="10">
    <source>
        <dbReference type="PROSITE" id="PS50878"/>
    </source>
</evidence>
<dbReference type="InterPro" id="IPR000123">
    <property type="entry name" value="Reverse_transcriptase_msDNA"/>
</dbReference>
<evidence type="ECO:0000256" key="5">
    <source>
        <dbReference type="ARBA" id="ARBA00022842"/>
    </source>
</evidence>
<sequence length="401" mass="46257">MLKEIHRDKPHYPLNPIASLESLAAALDIPLISLRDLAKTADNNYHEFELVVTKKDGTEKIRLIKDPKLPLKKIQKRINSRILSKVKFPPYLHGGIKDKDNPRDYFTNASSHTNSHIIISVDVKNFYPSITRDKVLEIFKNFFKFSQNVAEILTDLVTFEDTLPQGAATSSYLANLIFHDKEYTLVNTFRKKSFTYTRLLDDITVSSSRNLSDTKKTDIIKDISRMISGKNLKINDKKTDITSRDDHNRTMKVTGLLVNSFNPRCLKSDKKNIRAAVKNCEIEFLNSSSSPKYHKLWNETSGKVAKLQRVGHSQAKALRLRLSTIFPTISEERSQQLQREVSYLEKEKLEKRSRIGFLKRINNAIYICGVLLRKNKVLAKSLRDRLVILKPSETYTDFWEK</sequence>
<dbReference type="CDD" id="cd03487">
    <property type="entry name" value="RT_Bac_retron_II"/>
    <property type="match status" value="1"/>
</dbReference>
<organism evidence="11 12">
    <name type="scientific">Thiothrix lacustris</name>
    <dbReference type="NCBI Taxonomy" id="525917"/>
    <lineage>
        <taxon>Bacteria</taxon>
        <taxon>Pseudomonadati</taxon>
        <taxon>Pseudomonadota</taxon>
        <taxon>Gammaproteobacteria</taxon>
        <taxon>Thiotrichales</taxon>
        <taxon>Thiotrichaceae</taxon>
        <taxon>Thiothrix</taxon>
    </lineage>
</organism>
<keyword evidence="2 11" id="KW-0808">Transferase</keyword>
<reference evidence="11 12" key="1">
    <citation type="submission" date="2023-08" db="EMBL/GenBank/DDBJ databases">
        <title>New molecular markers tilS and rpoB for phylogenetic and monitoring studies of the genus Thiothrix biodiversity.</title>
        <authorList>
            <person name="Ravin N.V."/>
            <person name="Smolyakov D."/>
            <person name="Markov N.D."/>
            <person name="Beletsky A.V."/>
            <person name="Mardanov A.V."/>
            <person name="Rudenko T.S."/>
            <person name="Grabovich M.Y."/>
        </authorList>
    </citation>
    <scope>NUCLEOTIDE SEQUENCE [LARGE SCALE GENOMIC DNA]</scope>
    <source>
        <strain evidence="11 12">MK1</strain>
    </source>
</reference>
<proteinExistence type="inferred from homology"/>
<evidence type="ECO:0000313" key="11">
    <source>
        <dbReference type="EMBL" id="WML91095.1"/>
    </source>
</evidence>
<gene>
    <name evidence="11" type="ORF">RCF98_01775</name>
</gene>
<keyword evidence="12" id="KW-1185">Reference proteome</keyword>
<name>A0ABY9MSD2_9GAMM</name>
<keyword evidence="6 11" id="KW-0695">RNA-directed DNA polymerase</keyword>
<dbReference type="PROSITE" id="PS50878">
    <property type="entry name" value="RT_POL"/>
    <property type="match status" value="1"/>
</dbReference>
<dbReference type="GO" id="GO:0003964">
    <property type="term" value="F:RNA-directed DNA polymerase activity"/>
    <property type="evidence" value="ECO:0007669"/>
    <property type="project" value="UniProtKB-KW"/>
</dbReference>
<evidence type="ECO:0000256" key="3">
    <source>
        <dbReference type="ARBA" id="ARBA00022695"/>
    </source>
</evidence>
<comment type="similarity">
    <text evidence="8">Belongs to the bacterial reverse transcriptase family.</text>
</comment>
<comment type="catalytic activity">
    <reaction evidence="9">
        <text>DNA(n) + a 2'-deoxyribonucleoside 5'-triphosphate = DNA(n+1) + diphosphate</text>
        <dbReference type="Rhea" id="RHEA:22508"/>
        <dbReference type="Rhea" id="RHEA-COMP:17339"/>
        <dbReference type="Rhea" id="RHEA-COMP:17340"/>
        <dbReference type="ChEBI" id="CHEBI:33019"/>
        <dbReference type="ChEBI" id="CHEBI:61560"/>
        <dbReference type="ChEBI" id="CHEBI:173112"/>
        <dbReference type="EC" id="2.7.7.49"/>
    </reaction>
</comment>
<evidence type="ECO:0000313" key="12">
    <source>
        <dbReference type="Proteomes" id="UP001236657"/>
    </source>
</evidence>
<keyword evidence="4" id="KW-0479">Metal-binding</keyword>
<evidence type="ECO:0000256" key="4">
    <source>
        <dbReference type="ARBA" id="ARBA00022723"/>
    </source>
</evidence>
<keyword evidence="7" id="KW-0051">Antiviral defense</keyword>
<dbReference type="PANTHER" id="PTHR34047">
    <property type="entry name" value="NUCLEAR INTRON MATURASE 1, MITOCHONDRIAL-RELATED"/>
    <property type="match status" value="1"/>
</dbReference>
<dbReference type="InterPro" id="IPR000477">
    <property type="entry name" value="RT_dom"/>
</dbReference>
<dbReference type="InterPro" id="IPR043502">
    <property type="entry name" value="DNA/RNA_pol_sf"/>
</dbReference>
<dbReference type="RefSeq" id="WP_308895765.1">
    <property type="nucleotide sequence ID" value="NZ_CP133218.1"/>
</dbReference>
<keyword evidence="5" id="KW-0460">Magnesium</keyword>
<evidence type="ECO:0000256" key="1">
    <source>
        <dbReference type="ARBA" id="ARBA00012493"/>
    </source>
</evidence>
<accession>A0ABY9MSD2</accession>
<dbReference type="PRINTS" id="PR00866">
    <property type="entry name" value="RNADNAPOLMS"/>
</dbReference>
<evidence type="ECO:0000256" key="2">
    <source>
        <dbReference type="ARBA" id="ARBA00022679"/>
    </source>
</evidence>
<evidence type="ECO:0000256" key="8">
    <source>
        <dbReference type="ARBA" id="ARBA00034120"/>
    </source>
</evidence>
<dbReference type="Pfam" id="PF00078">
    <property type="entry name" value="RVT_1"/>
    <property type="match status" value="1"/>
</dbReference>
<evidence type="ECO:0000256" key="7">
    <source>
        <dbReference type="ARBA" id="ARBA00023118"/>
    </source>
</evidence>
<dbReference type="EC" id="2.7.7.49" evidence="1"/>
<protein>
    <recommendedName>
        <fullName evidence="1">RNA-directed DNA polymerase</fullName>
        <ecNumber evidence="1">2.7.7.49</ecNumber>
    </recommendedName>
</protein>